<dbReference type="GO" id="GO:0008270">
    <property type="term" value="F:zinc ion binding"/>
    <property type="evidence" value="ECO:0007669"/>
    <property type="project" value="InterPro"/>
</dbReference>
<dbReference type="AlphaFoldDB" id="A0A382ZEA2"/>
<dbReference type="GO" id="GO:0016832">
    <property type="term" value="F:aldehyde-lyase activity"/>
    <property type="evidence" value="ECO:0007669"/>
    <property type="project" value="InterPro"/>
</dbReference>
<dbReference type="Gene3D" id="3.20.20.70">
    <property type="entry name" value="Aldolase class I"/>
    <property type="match status" value="1"/>
</dbReference>
<dbReference type="InterPro" id="IPR013785">
    <property type="entry name" value="Aldolase_TIM"/>
</dbReference>
<evidence type="ECO:0000313" key="1">
    <source>
        <dbReference type="EMBL" id="SVD93743.1"/>
    </source>
</evidence>
<dbReference type="EMBL" id="UINC01183145">
    <property type="protein sequence ID" value="SVD93743.1"/>
    <property type="molecule type" value="Genomic_DNA"/>
</dbReference>
<protein>
    <submittedName>
        <fullName evidence="1">Uncharacterized protein</fullName>
    </submittedName>
</protein>
<gene>
    <name evidence="1" type="ORF">METZ01_LOCUS446597</name>
</gene>
<dbReference type="Pfam" id="PF01116">
    <property type="entry name" value="F_bP_aldolase"/>
    <property type="match status" value="1"/>
</dbReference>
<dbReference type="GO" id="GO:0005975">
    <property type="term" value="P:carbohydrate metabolic process"/>
    <property type="evidence" value="ECO:0007669"/>
    <property type="project" value="InterPro"/>
</dbReference>
<dbReference type="InterPro" id="IPR000771">
    <property type="entry name" value="FBA_II"/>
</dbReference>
<name>A0A382ZEA2_9ZZZZ</name>
<accession>A0A382ZEA2</accession>
<proteinExistence type="predicted"/>
<feature type="non-terminal residue" evidence="1">
    <location>
        <position position="76"/>
    </location>
</feature>
<reference evidence="1" key="1">
    <citation type="submission" date="2018-05" db="EMBL/GenBank/DDBJ databases">
        <authorList>
            <person name="Lanie J.A."/>
            <person name="Ng W.-L."/>
            <person name="Kazmierczak K.M."/>
            <person name="Andrzejewski T.M."/>
            <person name="Davidsen T.M."/>
            <person name="Wayne K.J."/>
            <person name="Tettelin H."/>
            <person name="Glass J.I."/>
            <person name="Rusch D."/>
            <person name="Podicherti R."/>
            <person name="Tsui H.-C.T."/>
            <person name="Winkler M.E."/>
        </authorList>
    </citation>
    <scope>NUCLEOTIDE SEQUENCE</scope>
</reference>
<sequence length="76" mass="8309">MNDLLLTAKKNSFAVGYFEAWDMYSLEAAAIAAEKENAPIVIGFGGMTVNQNWLGNFGIEPLGKYARKVAENIKVP</sequence>
<dbReference type="SUPFAM" id="SSF51569">
    <property type="entry name" value="Aldolase"/>
    <property type="match status" value="1"/>
</dbReference>
<organism evidence="1">
    <name type="scientific">marine metagenome</name>
    <dbReference type="NCBI Taxonomy" id="408172"/>
    <lineage>
        <taxon>unclassified sequences</taxon>
        <taxon>metagenomes</taxon>
        <taxon>ecological metagenomes</taxon>
    </lineage>
</organism>